<name>A0A7S1EQ13_9RHOD</name>
<dbReference type="EMBL" id="HBFP01002030">
    <property type="protein sequence ID" value="CAD8817076.1"/>
    <property type="molecule type" value="Transcribed_RNA"/>
</dbReference>
<accession>A0A7S1EQ13</accession>
<feature type="compositionally biased region" description="Polar residues" evidence="1">
    <location>
        <begin position="221"/>
        <end position="233"/>
    </location>
</feature>
<organism evidence="2">
    <name type="scientific">Timspurckia oligopyrenoides</name>
    <dbReference type="NCBI Taxonomy" id="708627"/>
    <lineage>
        <taxon>Eukaryota</taxon>
        <taxon>Rhodophyta</taxon>
        <taxon>Bangiophyceae</taxon>
        <taxon>Porphyridiales</taxon>
        <taxon>Porphyridiaceae</taxon>
        <taxon>Timspurckia</taxon>
    </lineage>
</organism>
<feature type="compositionally biased region" description="Basic and acidic residues" evidence="1">
    <location>
        <begin position="111"/>
        <end position="138"/>
    </location>
</feature>
<dbReference type="AlphaFoldDB" id="A0A7S1EQ13"/>
<feature type="compositionally biased region" description="Basic and acidic residues" evidence="1">
    <location>
        <begin position="161"/>
        <end position="200"/>
    </location>
</feature>
<protein>
    <submittedName>
        <fullName evidence="2">Uncharacterized protein</fullName>
    </submittedName>
</protein>
<evidence type="ECO:0000313" key="2">
    <source>
        <dbReference type="EMBL" id="CAD8817076.1"/>
    </source>
</evidence>
<proteinExistence type="predicted"/>
<sequence>MSTVIRALQEARIYDRDEQRSRGVQRDALFDGIDSRLVVGSLIHQENTDLETMCMCAECNMFDGMFYPAEFSPDWETDDNGDDLGVDESHPDEIHFVGCIFDATEQEEEQFETHSLEKSEDERGKESPWEAPELHTEDNSEELPDLLLLDQPDDPNPEIEMLLKDLETRLKDEQKKMESGKREPRNQQHSNRTQDAKKEFSAGASSSKSMRGRGGGSSSRLRYNNRNTKQQNK</sequence>
<evidence type="ECO:0000256" key="1">
    <source>
        <dbReference type="SAM" id="MobiDB-lite"/>
    </source>
</evidence>
<gene>
    <name evidence="2" type="ORF">TOLI1172_LOCUS1464</name>
</gene>
<reference evidence="2" key="1">
    <citation type="submission" date="2021-01" db="EMBL/GenBank/DDBJ databases">
        <authorList>
            <person name="Corre E."/>
            <person name="Pelletier E."/>
            <person name="Niang G."/>
            <person name="Scheremetjew M."/>
            <person name="Finn R."/>
            <person name="Kale V."/>
            <person name="Holt S."/>
            <person name="Cochrane G."/>
            <person name="Meng A."/>
            <person name="Brown T."/>
            <person name="Cohen L."/>
        </authorList>
    </citation>
    <scope>NUCLEOTIDE SEQUENCE</scope>
    <source>
        <strain evidence="2">CCMP3278</strain>
    </source>
</reference>
<feature type="region of interest" description="Disordered" evidence="1">
    <location>
        <begin position="107"/>
        <end position="233"/>
    </location>
</feature>